<dbReference type="EMBL" id="CP000442">
    <property type="protein sequence ID" value="ABI91495.1"/>
    <property type="molecule type" value="Genomic_DNA"/>
</dbReference>
<name>Q0B2X8_BURCM</name>
<protein>
    <submittedName>
        <fullName evidence="1">Uncharacterized protein</fullName>
    </submittedName>
</protein>
<dbReference type="KEGG" id="bam:Bamb_5950"/>
<sequence length="210" mass="23097">MKLHPSFIHRIKARIQADLEGGGRWVADTLNRAVSTLALREIILVRRSSFERPSCPPFLLAIDLPLCVVRSRAPSTVRLLGGETPGDALPEAYNSVGQNHSRMPARYRRWVTVSGVSGGCSTWTEDPKVGDGINGERTSFQLIPLLSSLHPLRVLKLCSVCCIVKRRISKVVGILAKGCLSLTPIAGTLVSKRDMFEAHVKDRCRTAFAR</sequence>
<evidence type="ECO:0000313" key="1">
    <source>
        <dbReference type="EMBL" id="ABI91495.1"/>
    </source>
</evidence>
<gene>
    <name evidence="1" type="ordered locus">Bamb_5950</name>
</gene>
<accession>Q0B2X8</accession>
<organism evidence="1 2">
    <name type="scientific">Burkholderia ambifaria (strain ATCC BAA-244 / DSM 16087 / CCUG 44356 / LMG 19182 / AMMD)</name>
    <name type="common">Burkholderia cepacia (strain AMMD)</name>
    <dbReference type="NCBI Taxonomy" id="339670"/>
    <lineage>
        <taxon>Bacteria</taxon>
        <taxon>Pseudomonadati</taxon>
        <taxon>Pseudomonadota</taxon>
        <taxon>Betaproteobacteria</taxon>
        <taxon>Burkholderiales</taxon>
        <taxon>Burkholderiaceae</taxon>
        <taxon>Burkholderia</taxon>
        <taxon>Burkholderia cepacia complex</taxon>
    </lineage>
</organism>
<dbReference type="AlphaFoldDB" id="Q0B2X8"/>
<dbReference type="Proteomes" id="UP000000662">
    <property type="component" value="Chromosome 3"/>
</dbReference>
<proteinExistence type="predicted"/>
<keyword evidence="2" id="KW-1185">Reference proteome</keyword>
<reference evidence="1" key="1">
    <citation type="submission" date="2006-08" db="EMBL/GenBank/DDBJ databases">
        <title>Complete sequence of Chromosome 3 of Burkholderia cepacia AMMD.</title>
        <authorList>
            <consortium name="US DOE Joint Genome Institute"/>
            <person name="Copeland A."/>
            <person name="Lucas S."/>
            <person name="Lapidus A."/>
            <person name="Barry K."/>
            <person name="Detter J.C."/>
            <person name="Glavina del Rio T."/>
            <person name="Hammon N."/>
            <person name="Israni S."/>
            <person name="Pitluck S."/>
            <person name="Bruce D."/>
            <person name="Chain P."/>
            <person name="Malfatti S."/>
            <person name="Shin M."/>
            <person name="Vergez L."/>
            <person name="Schmutz J."/>
            <person name="Larimer F."/>
            <person name="Land M."/>
            <person name="Hauser L."/>
            <person name="Kyrpides N."/>
            <person name="Kim E."/>
            <person name="Parke J."/>
            <person name="Coenye T."/>
            <person name="Konstantinidis K."/>
            <person name="Ramette A."/>
            <person name="Tiedje J."/>
            <person name="Richardson P."/>
        </authorList>
    </citation>
    <scope>NUCLEOTIDE SEQUENCE</scope>
    <source>
        <strain evidence="1">AMMD</strain>
    </source>
</reference>
<evidence type="ECO:0000313" key="2">
    <source>
        <dbReference type="Proteomes" id="UP000000662"/>
    </source>
</evidence>